<proteinExistence type="predicted"/>
<evidence type="ECO:0000313" key="1">
    <source>
        <dbReference type="EMBL" id="ASU79161.1"/>
    </source>
</evidence>
<reference evidence="2 3" key="1">
    <citation type="journal article" date="2014" name="PLoS ONE">
        <title>Identification and Characterization of a New Erythromycin Biosynthetic Gene Cluster in Actinopolyspora erythraea YIM90600, a Novel Erythronolide-Producing Halophilic Actinomycete Isolated from Salt Field.</title>
        <authorList>
            <person name="Chen D."/>
            <person name="Feng J."/>
            <person name="Huang L."/>
            <person name="Zhang Q."/>
            <person name="Wu J."/>
            <person name="Zhu X."/>
            <person name="Duan Y."/>
            <person name="Xu Z."/>
        </authorList>
    </citation>
    <scope>NUCLEOTIDE SEQUENCE [LARGE SCALE GENOMIC DNA]</scope>
    <source>
        <strain evidence="2 3">YIM90600</strain>
    </source>
</reference>
<name>A0A099D3N4_9ACTN</name>
<accession>A0A099D3N4</accession>
<dbReference type="EMBL" id="CP022752">
    <property type="protein sequence ID" value="ASU79161.1"/>
    <property type="molecule type" value="Genomic_DNA"/>
</dbReference>
<dbReference type="Proteomes" id="UP000215043">
    <property type="component" value="Chromosome"/>
</dbReference>
<dbReference type="EMBL" id="JPMV01000028">
    <property type="protein sequence ID" value="KGI80659.1"/>
    <property type="molecule type" value="Genomic_DNA"/>
</dbReference>
<evidence type="ECO:0000313" key="3">
    <source>
        <dbReference type="Proteomes" id="UP000029737"/>
    </source>
</evidence>
<dbReference type="AlphaFoldDB" id="A0A099D3N4"/>
<protein>
    <submittedName>
        <fullName evidence="1">Uncharacterized protein</fullName>
    </submittedName>
</protein>
<evidence type="ECO:0000313" key="4">
    <source>
        <dbReference type="Proteomes" id="UP000215043"/>
    </source>
</evidence>
<keyword evidence="3" id="KW-1185">Reference proteome</keyword>
<evidence type="ECO:0000313" key="2">
    <source>
        <dbReference type="EMBL" id="KGI80659.1"/>
    </source>
</evidence>
<organism evidence="1 4">
    <name type="scientific">Actinopolyspora erythraea</name>
    <dbReference type="NCBI Taxonomy" id="414996"/>
    <lineage>
        <taxon>Bacteria</taxon>
        <taxon>Bacillati</taxon>
        <taxon>Actinomycetota</taxon>
        <taxon>Actinomycetes</taxon>
        <taxon>Actinopolysporales</taxon>
        <taxon>Actinopolysporaceae</taxon>
        <taxon>Actinopolyspora</taxon>
    </lineage>
</organism>
<reference evidence="1 4" key="2">
    <citation type="submission" date="2017-08" db="EMBL/GenBank/DDBJ databases">
        <title>The complete genome sequence of moderately halophilic actinomycete Actinopolyspora erythraea YIM 90600, the producer of novel erythromycin, novel actinopolysporins A-C and tubercidin.</title>
        <authorList>
            <person name="Yin M."/>
            <person name="Tang S."/>
        </authorList>
    </citation>
    <scope>NUCLEOTIDE SEQUENCE [LARGE SCALE GENOMIC DNA]</scope>
    <source>
        <strain evidence="1 4">YIM 90600</strain>
    </source>
</reference>
<dbReference type="KEGG" id="aey:CDG81_13660"/>
<dbReference type="HOGENOM" id="CLU_153931_0_0_11"/>
<gene>
    <name evidence="1" type="ORF">CDG81_13660</name>
    <name evidence="2" type="ORF">IL38_16155</name>
</gene>
<sequence>MYLVHLTITTAGDIALPAEIKQMLATTAPDALEHVSLHLQARPHPVISLFLRTASLQEAETMARQIWERAVDAIPQMSEWSLLRAEVPLIPCEDVE</sequence>
<dbReference type="Proteomes" id="UP000029737">
    <property type="component" value="Unassembled WGS sequence"/>
</dbReference>